<accession>A0A9P0L3K1</accession>
<organism evidence="1 2">
    <name type="scientific">Acanthoscelides obtectus</name>
    <name type="common">Bean weevil</name>
    <name type="synonym">Bruchus obtectus</name>
    <dbReference type="NCBI Taxonomy" id="200917"/>
    <lineage>
        <taxon>Eukaryota</taxon>
        <taxon>Metazoa</taxon>
        <taxon>Ecdysozoa</taxon>
        <taxon>Arthropoda</taxon>
        <taxon>Hexapoda</taxon>
        <taxon>Insecta</taxon>
        <taxon>Pterygota</taxon>
        <taxon>Neoptera</taxon>
        <taxon>Endopterygota</taxon>
        <taxon>Coleoptera</taxon>
        <taxon>Polyphaga</taxon>
        <taxon>Cucujiformia</taxon>
        <taxon>Chrysomeloidea</taxon>
        <taxon>Chrysomelidae</taxon>
        <taxon>Bruchinae</taxon>
        <taxon>Bruchini</taxon>
        <taxon>Acanthoscelides</taxon>
    </lineage>
</organism>
<evidence type="ECO:0000313" key="1">
    <source>
        <dbReference type="EMBL" id="CAH1987150.1"/>
    </source>
</evidence>
<evidence type="ECO:0000313" key="2">
    <source>
        <dbReference type="Proteomes" id="UP001152888"/>
    </source>
</evidence>
<gene>
    <name evidence="1" type="ORF">ACAOBT_LOCUS17692</name>
</gene>
<dbReference type="AlphaFoldDB" id="A0A9P0L3K1"/>
<sequence>MYDVYHRRCSILEFHRE</sequence>
<dbReference type="OrthoDB" id="343783at2759"/>
<name>A0A9P0L3K1_ACAOB</name>
<keyword evidence="2" id="KW-1185">Reference proteome</keyword>
<reference evidence="1" key="1">
    <citation type="submission" date="2022-03" db="EMBL/GenBank/DDBJ databases">
        <authorList>
            <person name="Sayadi A."/>
        </authorList>
    </citation>
    <scope>NUCLEOTIDE SEQUENCE</scope>
</reference>
<protein>
    <submittedName>
        <fullName evidence="1">Uncharacterized protein</fullName>
    </submittedName>
</protein>
<proteinExistence type="predicted"/>
<dbReference type="EMBL" id="CAKOFQ010007011">
    <property type="protein sequence ID" value="CAH1987150.1"/>
    <property type="molecule type" value="Genomic_DNA"/>
</dbReference>
<dbReference type="Proteomes" id="UP001152888">
    <property type="component" value="Unassembled WGS sequence"/>
</dbReference>
<comment type="caution">
    <text evidence="1">The sequence shown here is derived from an EMBL/GenBank/DDBJ whole genome shotgun (WGS) entry which is preliminary data.</text>
</comment>